<keyword evidence="5" id="KW-0449">Lipoprotein</keyword>
<gene>
    <name evidence="5" type="ORF">EZS27_012663</name>
</gene>
<evidence type="ECO:0000256" key="3">
    <source>
        <dbReference type="ARBA" id="ARBA00023237"/>
    </source>
</evidence>
<dbReference type="EMBL" id="SNRY01000539">
    <property type="protein sequence ID" value="KAA6339395.1"/>
    <property type="molecule type" value="Genomic_DNA"/>
</dbReference>
<dbReference type="AlphaFoldDB" id="A0A5J4S1N3"/>
<protein>
    <submittedName>
        <fullName evidence="5">Putative lipoprotein YiaD</fullName>
    </submittedName>
</protein>
<evidence type="ECO:0000259" key="4">
    <source>
        <dbReference type="PROSITE" id="PS51123"/>
    </source>
</evidence>
<evidence type="ECO:0000313" key="5">
    <source>
        <dbReference type="EMBL" id="KAA6339395.1"/>
    </source>
</evidence>
<dbReference type="Gene3D" id="3.30.1330.60">
    <property type="entry name" value="OmpA-like domain"/>
    <property type="match status" value="1"/>
</dbReference>
<comment type="caution">
    <text evidence="5">The sequence shown here is derived from an EMBL/GenBank/DDBJ whole genome shotgun (WGS) entry which is preliminary data.</text>
</comment>
<dbReference type="GO" id="GO:0009279">
    <property type="term" value="C:cell outer membrane"/>
    <property type="evidence" value="ECO:0007669"/>
    <property type="project" value="UniProtKB-SubCell"/>
</dbReference>
<dbReference type="PANTHER" id="PTHR30329">
    <property type="entry name" value="STATOR ELEMENT OF FLAGELLAR MOTOR COMPLEX"/>
    <property type="match status" value="1"/>
</dbReference>
<comment type="subcellular location">
    <subcellularLocation>
        <location evidence="1">Cell outer membrane</location>
    </subcellularLocation>
</comment>
<proteinExistence type="predicted"/>
<dbReference type="PANTHER" id="PTHR30329:SF21">
    <property type="entry name" value="LIPOPROTEIN YIAD-RELATED"/>
    <property type="match status" value="1"/>
</dbReference>
<evidence type="ECO:0000256" key="1">
    <source>
        <dbReference type="ARBA" id="ARBA00004442"/>
    </source>
</evidence>
<dbReference type="PRINTS" id="PR01021">
    <property type="entry name" value="OMPADOMAIN"/>
</dbReference>
<evidence type="ECO:0000256" key="2">
    <source>
        <dbReference type="ARBA" id="ARBA00023136"/>
    </source>
</evidence>
<reference evidence="5" key="1">
    <citation type="submission" date="2019-03" db="EMBL/GenBank/DDBJ databases">
        <title>Single cell metagenomics reveals metabolic interactions within the superorganism composed of flagellate Streblomastix strix and complex community of Bacteroidetes bacteria on its surface.</title>
        <authorList>
            <person name="Treitli S.C."/>
            <person name="Kolisko M."/>
            <person name="Husnik F."/>
            <person name="Keeling P."/>
            <person name="Hampl V."/>
        </authorList>
    </citation>
    <scope>NUCLEOTIDE SEQUENCE</scope>
    <source>
        <strain evidence="5">STM</strain>
    </source>
</reference>
<dbReference type="SUPFAM" id="SSF103088">
    <property type="entry name" value="OmpA-like"/>
    <property type="match status" value="1"/>
</dbReference>
<dbReference type="Pfam" id="PF00691">
    <property type="entry name" value="OmpA"/>
    <property type="match status" value="1"/>
</dbReference>
<dbReference type="InterPro" id="IPR006665">
    <property type="entry name" value="OmpA-like"/>
</dbReference>
<name>A0A5J4S1N3_9ZZZZ</name>
<dbReference type="InterPro" id="IPR006664">
    <property type="entry name" value="OMP_bac"/>
</dbReference>
<dbReference type="InterPro" id="IPR036737">
    <property type="entry name" value="OmpA-like_sf"/>
</dbReference>
<dbReference type="InterPro" id="IPR050330">
    <property type="entry name" value="Bact_OuterMem_StrucFunc"/>
</dbReference>
<feature type="domain" description="OmpA-like" evidence="4">
    <location>
        <begin position="1"/>
        <end position="115"/>
    </location>
</feature>
<sequence length="126" mass="13794">MAAVKVTFESGILFAFNSSILNETSQKSLQEFAAILKSDPTIDIRIVGHTDKVGTFEANQTVSTKRAQAVNSYLQACGVSNNQFKSVTGVGYSQYDESLSADQNRRVEIFMLASEQMIKNAESESN</sequence>
<organism evidence="5">
    <name type="scientific">termite gut metagenome</name>
    <dbReference type="NCBI Taxonomy" id="433724"/>
    <lineage>
        <taxon>unclassified sequences</taxon>
        <taxon>metagenomes</taxon>
        <taxon>organismal metagenomes</taxon>
    </lineage>
</organism>
<keyword evidence="2" id="KW-0472">Membrane</keyword>
<accession>A0A5J4S1N3</accession>
<dbReference type="CDD" id="cd07185">
    <property type="entry name" value="OmpA_C-like"/>
    <property type="match status" value="1"/>
</dbReference>
<dbReference type="PROSITE" id="PS51123">
    <property type="entry name" value="OMPA_2"/>
    <property type="match status" value="1"/>
</dbReference>
<keyword evidence="3" id="KW-0998">Cell outer membrane</keyword>